<evidence type="ECO:0000313" key="3">
    <source>
        <dbReference type="Proteomes" id="UP000314294"/>
    </source>
</evidence>
<evidence type="ECO:0000313" key="2">
    <source>
        <dbReference type="EMBL" id="TNN71680.1"/>
    </source>
</evidence>
<keyword evidence="3" id="KW-1185">Reference proteome</keyword>
<organism evidence="2 3">
    <name type="scientific">Liparis tanakae</name>
    <name type="common">Tanaka's snailfish</name>
    <dbReference type="NCBI Taxonomy" id="230148"/>
    <lineage>
        <taxon>Eukaryota</taxon>
        <taxon>Metazoa</taxon>
        <taxon>Chordata</taxon>
        <taxon>Craniata</taxon>
        <taxon>Vertebrata</taxon>
        <taxon>Euteleostomi</taxon>
        <taxon>Actinopterygii</taxon>
        <taxon>Neopterygii</taxon>
        <taxon>Teleostei</taxon>
        <taxon>Neoteleostei</taxon>
        <taxon>Acanthomorphata</taxon>
        <taxon>Eupercaria</taxon>
        <taxon>Perciformes</taxon>
        <taxon>Cottioidei</taxon>
        <taxon>Cottales</taxon>
        <taxon>Liparidae</taxon>
        <taxon>Liparis</taxon>
    </lineage>
</organism>
<name>A0A4Z2I1I3_9TELE</name>
<accession>A0A4Z2I1I3</accession>
<proteinExistence type="predicted"/>
<dbReference type="Proteomes" id="UP000314294">
    <property type="component" value="Unassembled WGS sequence"/>
</dbReference>
<reference evidence="2 3" key="1">
    <citation type="submission" date="2019-03" db="EMBL/GenBank/DDBJ databases">
        <title>First draft genome of Liparis tanakae, snailfish: a comprehensive survey of snailfish specific genes.</title>
        <authorList>
            <person name="Kim W."/>
            <person name="Song I."/>
            <person name="Jeong J.-H."/>
            <person name="Kim D."/>
            <person name="Kim S."/>
            <person name="Ryu S."/>
            <person name="Song J.Y."/>
            <person name="Lee S.K."/>
        </authorList>
    </citation>
    <scope>NUCLEOTIDE SEQUENCE [LARGE SCALE GENOMIC DNA]</scope>
    <source>
        <tissue evidence="2">Muscle</tissue>
    </source>
</reference>
<comment type="caution">
    <text evidence="2">The sequence shown here is derived from an EMBL/GenBank/DDBJ whole genome shotgun (WGS) entry which is preliminary data.</text>
</comment>
<feature type="region of interest" description="Disordered" evidence="1">
    <location>
        <begin position="105"/>
        <end position="175"/>
    </location>
</feature>
<dbReference type="AlphaFoldDB" id="A0A4Z2I1I3"/>
<protein>
    <submittedName>
        <fullName evidence="2">Uncharacterized protein</fullName>
    </submittedName>
</protein>
<dbReference type="EMBL" id="SRLO01000146">
    <property type="protein sequence ID" value="TNN71680.1"/>
    <property type="molecule type" value="Genomic_DNA"/>
</dbReference>
<evidence type="ECO:0000256" key="1">
    <source>
        <dbReference type="SAM" id="MobiDB-lite"/>
    </source>
</evidence>
<sequence length="175" mass="18396">MEDSFTHSPSAMHSISSTCPLSTILELVGPDGMRKIGFLSSAVRLTVQDLDGNGLFLLDGLCVREAGVADVVVPGILSEHVGEVEVSVQGLGHPPALRQPLENMMGGGRPAGGRHGSTRDTPSWTTSALTFSFDHKGEPASTRRARSKRTGGVLTDTESSHNTGNSKTAMLRSDA</sequence>
<gene>
    <name evidence="2" type="ORF">EYF80_018031</name>
</gene>
<feature type="compositionally biased region" description="Gly residues" evidence="1">
    <location>
        <begin position="105"/>
        <end position="115"/>
    </location>
</feature>
<feature type="compositionally biased region" description="Polar residues" evidence="1">
    <location>
        <begin position="119"/>
        <end position="130"/>
    </location>
</feature>
<feature type="compositionally biased region" description="Polar residues" evidence="1">
    <location>
        <begin position="156"/>
        <end position="168"/>
    </location>
</feature>